<reference evidence="2 3" key="1">
    <citation type="submission" date="2018-08" db="EMBL/GenBank/DDBJ databases">
        <title>A genome reference for cultivated species of the human gut microbiota.</title>
        <authorList>
            <person name="Zou Y."/>
            <person name="Xue W."/>
            <person name="Luo G."/>
        </authorList>
    </citation>
    <scope>NUCLEOTIDE SEQUENCE [LARGE SCALE GENOMIC DNA]</scope>
    <source>
        <strain evidence="2 3">AF18-16LB</strain>
    </source>
</reference>
<accession>A0A412PZN1</accession>
<gene>
    <name evidence="2" type="ORF">DWX06_15610</name>
</gene>
<evidence type="ECO:0000313" key="2">
    <source>
        <dbReference type="EMBL" id="RGT77369.1"/>
    </source>
</evidence>
<dbReference type="Proteomes" id="UP000284296">
    <property type="component" value="Unassembled WGS sequence"/>
</dbReference>
<proteinExistence type="predicted"/>
<dbReference type="EMBL" id="QRXG01000045">
    <property type="protein sequence ID" value="RGT77369.1"/>
    <property type="molecule type" value="Genomic_DNA"/>
</dbReference>
<sequence length="305" mass="35134">MSFVLKIFLKVLLYSIIVIVVKSTIGKIQEPSAGIKQTELGERFIDWKIFSNIYMIVGIGFTCILIFALNMTSNYNVLVIALFILLIVLFFLMSFLYGRVYVKVGKDRIYWRKMNGKEYNIRYEDITSHVVDESGNVKLYQNNKCILAFATGTHKVFVTEVLKNHKVPMKDNGNTPLILEPKKGYIILYGVGFLCSAILWLLCTGYGVFAGFLIFLINSVILFILFITSTRHKIVVEKNKIIEKKLLRNKSIEFVQVEYLSLKKDNEAEIICIHSNAGGMIKIPKSYKNVEMFEVLIAKQHWKWK</sequence>
<protein>
    <submittedName>
        <fullName evidence="2">Uncharacterized protein</fullName>
    </submittedName>
</protein>
<comment type="caution">
    <text evidence="2">The sequence shown here is derived from an EMBL/GenBank/DDBJ whole genome shotgun (WGS) entry which is preliminary data.</text>
</comment>
<keyword evidence="1" id="KW-0812">Transmembrane</keyword>
<evidence type="ECO:0000313" key="3">
    <source>
        <dbReference type="Proteomes" id="UP000284296"/>
    </source>
</evidence>
<dbReference type="Pfam" id="PF20197">
    <property type="entry name" value="DUF6560"/>
    <property type="match status" value="1"/>
</dbReference>
<dbReference type="AlphaFoldDB" id="A0A412PZN1"/>
<feature type="transmembrane region" description="Helical" evidence="1">
    <location>
        <begin position="49"/>
        <end position="69"/>
    </location>
</feature>
<feature type="transmembrane region" description="Helical" evidence="1">
    <location>
        <begin position="208"/>
        <end position="228"/>
    </location>
</feature>
<organism evidence="2 3">
    <name type="scientific">Agathobacter rectalis</name>
    <dbReference type="NCBI Taxonomy" id="39491"/>
    <lineage>
        <taxon>Bacteria</taxon>
        <taxon>Bacillati</taxon>
        <taxon>Bacillota</taxon>
        <taxon>Clostridia</taxon>
        <taxon>Lachnospirales</taxon>
        <taxon>Lachnospiraceae</taxon>
        <taxon>Agathobacter</taxon>
    </lineage>
</organism>
<keyword evidence="1" id="KW-1133">Transmembrane helix</keyword>
<evidence type="ECO:0000256" key="1">
    <source>
        <dbReference type="SAM" id="Phobius"/>
    </source>
</evidence>
<dbReference type="RefSeq" id="WP_118004899.1">
    <property type="nucleotide sequence ID" value="NZ_QRXF01000041.1"/>
</dbReference>
<dbReference type="InterPro" id="IPR046690">
    <property type="entry name" value="DUF6560"/>
</dbReference>
<keyword evidence="1" id="KW-0472">Membrane</keyword>
<feature type="transmembrane region" description="Helical" evidence="1">
    <location>
        <begin position="184"/>
        <end position="202"/>
    </location>
</feature>
<feature type="transmembrane region" description="Helical" evidence="1">
    <location>
        <begin position="75"/>
        <end position="98"/>
    </location>
</feature>
<feature type="transmembrane region" description="Helical" evidence="1">
    <location>
        <begin position="12"/>
        <end position="28"/>
    </location>
</feature>
<name>A0A412PZN1_9FIRM</name>